<dbReference type="InterPro" id="IPR000719">
    <property type="entry name" value="Prot_kinase_dom"/>
</dbReference>
<reference evidence="2 3" key="1">
    <citation type="submission" date="2023-01" db="EMBL/GenBank/DDBJ databases">
        <title>Analysis of 21 Apiospora genomes using comparative genomics revels a genus with tremendous synthesis potential of carbohydrate active enzymes and secondary metabolites.</title>
        <authorList>
            <person name="Sorensen T."/>
        </authorList>
    </citation>
    <scope>NUCLEOTIDE SEQUENCE [LARGE SCALE GENOMIC DNA]</scope>
    <source>
        <strain evidence="2 3">CBS 83171</strain>
    </source>
</reference>
<sequence length="245" mass="28214">MNTSQVAEAVRHYFTKGGEYVHEGFISGGAYGSVHKLRRQVSSYRTPQSDGPSSQEGRRDRVAVKLILGYPEYDEVSDEDIGEAEALDKWSKALHVVRLLGSEKFEEEKPLYGIKEYIVMEYLEGGTIAQCKTRVAAWGKPLTNRLLWRIFRCFTRIMMAMLYSEWLSDGEVRVEEMEDGPRPDFILWNSDLHSGNLMFDQFNDLAEEWEHRITPILKMIDLGAVTEKPIDTYVMGHPLFFEGYL</sequence>
<accession>A0ABR1UWZ8</accession>
<dbReference type="InterPro" id="IPR011009">
    <property type="entry name" value="Kinase-like_dom_sf"/>
</dbReference>
<dbReference type="SUPFAM" id="SSF56112">
    <property type="entry name" value="Protein kinase-like (PK-like)"/>
    <property type="match status" value="1"/>
</dbReference>
<comment type="caution">
    <text evidence="2">The sequence shown here is derived from an EMBL/GenBank/DDBJ whole genome shotgun (WGS) entry which is preliminary data.</text>
</comment>
<dbReference type="PROSITE" id="PS50011">
    <property type="entry name" value="PROTEIN_KINASE_DOM"/>
    <property type="match status" value="1"/>
</dbReference>
<dbReference type="Gene3D" id="1.10.510.10">
    <property type="entry name" value="Transferase(Phosphotransferase) domain 1"/>
    <property type="match status" value="1"/>
</dbReference>
<feature type="domain" description="Protein kinase" evidence="1">
    <location>
        <begin position="20"/>
        <end position="245"/>
    </location>
</feature>
<organism evidence="2 3">
    <name type="scientific">Apiospora saccharicola</name>
    <dbReference type="NCBI Taxonomy" id="335842"/>
    <lineage>
        <taxon>Eukaryota</taxon>
        <taxon>Fungi</taxon>
        <taxon>Dikarya</taxon>
        <taxon>Ascomycota</taxon>
        <taxon>Pezizomycotina</taxon>
        <taxon>Sordariomycetes</taxon>
        <taxon>Xylariomycetidae</taxon>
        <taxon>Amphisphaeriales</taxon>
        <taxon>Apiosporaceae</taxon>
        <taxon>Apiospora</taxon>
    </lineage>
</organism>
<dbReference type="Proteomes" id="UP001446871">
    <property type="component" value="Unassembled WGS sequence"/>
</dbReference>
<proteinExistence type="predicted"/>
<evidence type="ECO:0000259" key="1">
    <source>
        <dbReference type="PROSITE" id="PS50011"/>
    </source>
</evidence>
<keyword evidence="3" id="KW-1185">Reference proteome</keyword>
<evidence type="ECO:0000313" key="3">
    <source>
        <dbReference type="Proteomes" id="UP001446871"/>
    </source>
</evidence>
<gene>
    <name evidence="2" type="ORF">PG996_008100</name>
</gene>
<name>A0ABR1UWZ8_9PEZI</name>
<dbReference type="EMBL" id="JAQQWM010000005">
    <property type="protein sequence ID" value="KAK8063448.1"/>
    <property type="molecule type" value="Genomic_DNA"/>
</dbReference>
<protein>
    <submittedName>
        <fullName evidence="2">Kinase-like protein</fullName>
    </submittedName>
</protein>
<evidence type="ECO:0000313" key="2">
    <source>
        <dbReference type="EMBL" id="KAK8063448.1"/>
    </source>
</evidence>